<keyword evidence="2" id="KW-0812">Transmembrane</keyword>
<feature type="transmembrane region" description="Helical" evidence="2">
    <location>
        <begin position="79"/>
        <end position="100"/>
    </location>
</feature>
<evidence type="ECO:0000313" key="4">
    <source>
        <dbReference type="Proteomes" id="UP000077248"/>
    </source>
</evidence>
<dbReference type="VEuPathDB" id="FungiDB:CC77DRAFT_1021630"/>
<protein>
    <submittedName>
        <fullName evidence="3">Uncharacterized protein</fullName>
    </submittedName>
</protein>
<dbReference type="EMBL" id="KV441481">
    <property type="protein sequence ID" value="OAG19533.1"/>
    <property type="molecule type" value="Genomic_DNA"/>
</dbReference>
<keyword evidence="2" id="KW-1133">Transmembrane helix</keyword>
<gene>
    <name evidence="3" type="ORF">CC77DRAFT_1021630</name>
</gene>
<organism evidence="3 4">
    <name type="scientific">Alternaria alternata</name>
    <name type="common">Alternaria rot fungus</name>
    <name type="synonym">Torula alternata</name>
    <dbReference type="NCBI Taxonomy" id="5599"/>
    <lineage>
        <taxon>Eukaryota</taxon>
        <taxon>Fungi</taxon>
        <taxon>Dikarya</taxon>
        <taxon>Ascomycota</taxon>
        <taxon>Pezizomycotina</taxon>
        <taxon>Dothideomycetes</taxon>
        <taxon>Pleosporomycetidae</taxon>
        <taxon>Pleosporales</taxon>
        <taxon>Pleosporineae</taxon>
        <taxon>Pleosporaceae</taxon>
        <taxon>Alternaria</taxon>
        <taxon>Alternaria sect. Alternaria</taxon>
        <taxon>Alternaria alternata complex</taxon>
    </lineage>
</organism>
<dbReference type="AlphaFoldDB" id="A0A177DIF0"/>
<dbReference type="Proteomes" id="UP000077248">
    <property type="component" value="Unassembled WGS sequence"/>
</dbReference>
<accession>A0A177DIF0</accession>
<feature type="compositionally biased region" description="Basic and acidic residues" evidence="1">
    <location>
        <begin position="1"/>
        <end position="12"/>
    </location>
</feature>
<evidence type="ECO:0000256" key="1">
    <source>
        <dbReference type="SAM" id="MobiDB-lite"/>
    </source>
</evidence>
<keyword evidence="2" id="KW-0472">Membrane</keyword>
<dbReference type="KEGG" id="aalt:CC77DRAFT_1021630"/>
<name>A0A177DIF0_ALTAL</name>
<sequence>MSTEGRPSRVENVENNEQTSLLGGNLDSWTPLWQHDNAWIRLPAQLTLSPARYHVLFSMLFISTGIPLCIGLSRKELPWPLLLLDSFILIAWAIFSRLAYNLDDEDIF</sequence>
<feature type="region of interest" description="Disordered" evidence="1">
    <location>
        <begin position="1"/>
        <end position="22"/>
    </location>
</feature>
<dbReference type="GeneID" id="29110892"/>
<evidence type="ECO:0000313" key="3">
    <source>
        <dbReference type="EMBL" id="OAG19533.1"/>
    </source>
</evidence>
<proteinExistence type="predicted"/>
<reference evidence="3 4" key="1">
    <citation type="submission" date="2016-05" db="EMBL/GenBank/DDBJ databases">
        <title>Comparative analysis of secretome profiles of manganese(II)-oxidizing ascomycete fungi.</title>
        <authorList>
            <consortium name="DOE Joint Genome Institute"/>
            <person name="Zeiner C.A."/>
            <person name="Purvine S.O."/>
            <person name="Zink E.M."/>
            <person name="Wu S."/>
            <person name="Pasa-Tolic L."/>
            <person name="Chaput D.L."/>
            <person name="Haridas S."/>
            <person name="Grigoriev I.V."/>
            <person name="Santelli C.M."/>
            <person name="Hansel C.M."/>
        </authorList>
    </citation>
    <scope>NUCLEOTIDE SEQUENCE [LARGE SCALE GENOMIC DNA]</scope>
    <source>
        <strain evidence="3 4">SRC1lrK2f</strain>
    </source>
</reference>
<evidence type="ECO:0000256" key="2">
    <source>
        <dbReference type="SAM" id="Phobius"/>
    </source>
</evidence>
<dbReference type="RefSeq" id="XP_018384954.1">
    <property type="nucleotide sequence ID" value="XM_018525298.1"/>
</dbReference>
<feature type="transmembrane region" description="Helical" evidence="2">
    <location>
        <begin position="51"/>
        <end position="72"/>
    </location>
</feature>
<feature type="compositionally biased region" description="Polar residues" evidence="1">
    <location>
        <begin position="13"/>
        <end position="22"/>
    </location>
</feature>
<keyword evidence="4" id="KW-1185">Reference proteome</keyword>